<dbReference type="Pfam" id="PF11739">
    <property type="entry name" value="YdbH-like"/>
    <property type="match status" value="1"/>
</dbReference>
<dbReference type="EMBL" id="CP029353">
    <property type="protein sequence ID" value="AWK88000.1"/>
    <property type="molecule type" value="Genomic_DNA"/>
</dbReference>
<dbReference type="AlphaFoldDB" id="A0A2S2CUF1"/>
<protein>
    <submittedName>
        <fullName evidence="1">Uncharacterized protein</fullName>
    </submittedName>
</protein>
<dbReference type="InterPro" id="IPR021730">
    <property type="entry name" value="YdbH"/>
</dbReference>
<organism evidence="1 2">
    <name type="scientific">Azospirillum thermophilum</name>
    <dbReference type="NCBI Taxonomy" id="2202148"/>
    <lineage>
        <taxon>Bacteria</taxon>
        <taxon>Pseudomonadati</taxon>
        <taxon>Pseudomonadota</taxon>
        <taxon>Alphaproteobacteria</taxon>
        <taxon>Rhodospirillales</taxon>
        <taxon>Azospirillaceae</taxon>
        <taxon>Azospirillum</taxon>
    </lineage>
</organism>
<dbReference type="KEGG" id="azz:DEW08_12735"/>
<sequence length="514" mass="52052">MRDSGFPEARVSIAGIGLDGARLRLDSLVAFGALGPAGERYGLALAGRGTLSGPLLIGLTPEGVVASPLGCLEGSVEGLEVAGEAVAAPQGLRVCTPAAGEVLRWGSAGLRLAARIESPRIELTGRRILAEGVEADLAQDAAAQAADLRVASLRPTGKPADFAPLALAVRAEQPAGQAIALTATVTGADGVLSAGGEGRHDPASGEGRFVLTAKPIRLKPGGPGLGALSPRLAALVDEAAGTIGGSATFAWTGKGLRSGAQVKLAGVTGRVGPVTVAAASGTIALTSLLPPEVPAGQILKIGLLDVGVPLTDGTVRFGYGRDGRLSIEEAQWHWAGGLLRSDPVAFRPEAPKGAVTLHAEGVDLARLFAMIDVDGLEASGRLGGSLPVTLAGDVVRVDGGILESAGPGTLRYDPEKPPSALQGDPGSPTGMLLGALTDFRYESLRLTVDGQAGGELSVGVAVRGANPAFYDGYPVALNLKLSGALDRILRQSLDAARIPDAVREGMTDFGRKDR</sequence>
<reference evidence="2" key="1">
    <citation type="submission" date="2018-05" db="EMBL/GenBank/DDBJ databases">
        <title>Azospirillum thermophila sp. nov., a novel isolated from hot spring.</title>
        <authorList>
            <person name="Zhao Z."/>
        </authorList>
    </citation>
    <scope>NUCLEOTIDE SEQUENCE [LARGE SCALE GENOMIC DNA]</scope>
    <source>
        <strain evidence="2">CFH 70021</strain>
    </source>
</reference>
<evidence type="ECO:0000313" key="2">
    <source>
        <dbReference type="Proteomes" id="UP000245629"/>
    </source>
</evidence>
<keyword evidence="2" id="KW-1185">Reference proteome</keyword>
<proteinExistence type="predicted"/>
<dbReference type="Proteomes" id="UP000245629">
    <property type="component" value="Chromosome 2"/>
</dbReference>
<gene>
    <name evidence="1" type="ORF">DEW08_12735</name>
</gene>
<dbReference type="OrthoDB" id="8446194at2"/>
<evidence type="ECO:0000313" key="1">
    <source>
        <dbReference type="EMBL" id="AWK88000.1"/>
    </source>
</evidence>
<name>A0A2S2CUF1_9PROT</name>
<accession>A0A2S2CUF1</accession>